<dbReference type="SUPFAM" id="SSF103515">
    <property type="entry name" value="Autotransporter"/>
    <property type="match status" value="1"/>
</dbReference>
<evidence type="ECO:0000313" key="5">
    <source>
        <dbReference type="EMBL" id="MFC6361980.1"/>
    </source>
</evidence>
<dbReference type="SUPFAM" id="SSF52266">
    <property type="entry name" value="SGNH hydrolase"/>
    <property type="match status" value="1"/>
</dbReference>
<proteinExistence type="inferred from homology"/>
<gene>
    <name evidence="5" type="ORF">ACFP73_07690</name>
</gene>
<accession>A0ABW1VQ00</accession>
<evidence type="ECO:0000313" key="6">
    <source>
        <dbReference type="Proteomes" id="UP001596215"/>
    </source>
</evidence>
<comment type="caution">
    <text evidence="5">The sequence shown here is derived from an EMBL/GenBank/DDBJ whole genome shotgun (WGS) entry which is preliminary data.</text>
</comment>
<dbReference type="Pfam" id="PF03797">
    <property type="entry name" value="Autotransporter"/>
    <property type="match status" value="1"/>
</dbReference>
<dbReference type="InterPro" id="IPR006315">
    <property type="entry name" value="OM_autotransptr_brl_dom"/>
</dbReference>
<dbReference type="RefSeq" id="WP_212710352.1">
    <property type="nucleotide sequence ID" value="NZ_BAAAFW010000094.1"/>
</dbReference>
<feature type="chain" id="PRO_5045692990" evidence="3">
    <location>
        <begin position="23"/>
        <end position="672"/>
    </location>
</feature>
<dbReference type="InterPro" id="IPR017186">
    <property type="entry name" value="Lipase_autotranspt_EstA"/>
</dbReference>
<evidence type="ECO:0000256" key="1">
    <source>
        <dbReference type="ARBA" id="ARBA00008668"/>
    </source>
</evidence>
<organism evidence="5 6">
    <name type="scientific">Tatumella punctata</name>
    <dbReference type="NCBI Taxonomy" id="399969"/>
    <lineage>
        <taxon>Bacteria</taxon>
        <taxon>Pseudomonadati</taxon>
        <taxon>Pseudomonadota</taxon>
        <taxon>Gammaproteobacteria</taxon>
        <taxon>Enterobacterales</taxon>
        <taxon>Erwiniaceae</taxon>
        <taxon>Tatumella</taxon>
    </lineage>
</organism>
<name>A0ABW1VQ00_9GAMM</name>
<dbReference type="Gene3D" id="2.40.128.130">
    <property type="entry name" value="Autotransporter beta-domain"/>
    <property type="match status" value="1"/>
</dbReference>
<dbReference type="Pfam" id="PF00657">
    <property type="entry name" value="Lipase_GDSL"/>
    <property type="match status" value="1"/>
</dbReference>
<dbReference type="PIRSF" id="PIRSF037375">
    <property type="entry name" value="Autotrns_EstA"/>
    <property type="match status" value="1"/>
</dbReference>
<feature type="signal peptide" evidence="3">
    <location>
        <begin position="1"/>
        <end position="22"/>
    </location>
</feature>
<evidence type="ECO:0000256" key="2">
    <source>
        <dbReference type="ARBA" id="ARBA00022729"/>
    </source>
</evidence>
<dbReference type="SMART" id="SM00869">
    <property type="entry name" value="Autotransporter"/>
    <property type="match status" value="1"/>
</dbReference>
<dbReference type="InterPro" id="IPR005546">
    <property type="entry name" value="Autotransporte_beta"/>
</dbReference>
<dbReference type="PANTHER" id="PTHR45642">
    <property type="entry name" value="GDSL ESTERASE/LIPASE EXL3"/>
    <property type="match status" value="1"/>
</dbReference>
<dbReference type="InterPro" id="IPR036709">
    <property type="entry name" value="Autotransporte_beta_dom_sf"/>
</dbReference>
<dbReference type="InterPro" id="IPR050592">
    <property type="entry name" value="GDSL_lipolytic_enzyme"/>
</dbReference>
<keyword evidence="2 3" id="KW-0732">Signal</keyword>
<dbReference type="Gene3D" id="3.40.50.1110">
    <property type="entry name" value="SGNH hydrolase"/>
    <property type="match status" value="1"/>
</dbReference>
<sequence length="672" mass="73211">MKSVLHAGVISATLAISAPVVAFDKVYTFGDSISDGGFAGPITRFLSGYDSKLYNELISEAYTGETSPPYTQGGTNYAQSGATASQTPFLIYKTSQQIDMYLQDNNQQGNPDGLYILWVGANDLSVDVETSLLSFNFSKIFNQGENYLLSSAPQDVVSQARRLLDSGAGMVVVPNLPDAGMSPWTGTALFGFAQAFLGGNLLDLPRLYALQDAYLRSLGSVNGEEARQAAVTASVERVLESYGLNVPIEITSAIFRTFLSMENKLTEQFNNDVEKGLSGLQGNIVLADVNRLFAEIIDSPAAYGFDNILVPMCQIGIGAPFCKEDTPGFYNDQVYLFSDWFHPSPVAHGVIAEYMMSIIDAPFQVAGLNQGINNIQSDRRLYLDSQLQKQRMMSSDDKVSIFGGYSGKYARAKENTLLTGGHGLASNGHIGFSLQPVKGFSLGGMVSAGNTHFKSSDLFKYQYNSTTMSLFSQLVMENGVWGNLELSSGSADFNKIRRSVSLGKAVRTEQAATRARFSGLSVNLGFDMALHRNVTTGPLLGFSYDRSLLNGYAEKGNSSTSMKFGDQRLNRRNITAGWRIDTRNLPVNPYLHLSYRNESVTAPGKITASLKSTGTEFYRLTEGGKSRQWREVKLGMYSSLSKNLSTYAAVQLSNSNDSNTVVNYATGLNYSF</sequence>
<comment type="similarity">
    <text evidence="1">Belongs to the 'GDSL' lipolytic enzyme family.</text>
</comment>
<keyword evidence="6" id="KW-1185">Reference proteome</keyword>
<evidence type="ECO:0000256" key="3">
    <source>
        <dbReference type="SAM" id="SignalP"/>
    </source>
</evidence>
<feature type="domain" description="Autotransporter" evidence="4">
    <location>
        <begin position="394"/>
        <end position="672"/>
    </location>
</feature>
<dbReference type="PANTHER" id="PTHR45642:SF139">
    <property type="entry name" value="SGNH HYDROLASE-TYPE ESTERASE DOMAIN-CONTAINING PROTEIN"/>
    <property type="match status" value="1"/>
</dbReference>
<dbReference type="Proteomes" id="UP001596215">
    <property type="component" value="Unassembled WGS sequence"/>
</dbReference>
<protein>
    <submittedName>
        <fullName evidence="5">Autotransporter domain-containing protein</fullName>
    </submittedName>
</protein>
<dbReference type="InterPro" id="IPR001087">
    <property type="entry name" value="GDSL"/>
</dbReference>
<dbReference type="InterPro" id="IPR036514">
    <property type="entry name" value="SGNH_hydro_sf"/>
</dbReference>
<dbReference type="PROSITE" id="PS51208">
    <property type="entry name" value="AUTOTRANSPORTER"/>
    <property type="match status" value="1"/>
</dbReference>
<dbReference type="EMBL" id="JBHSUC010000007">
    <property type="protein sequence ID" value="MFC6361980.1"/>
    <property type="molecule type" value="Genomic_DNA"/>
</dbReference>
<dbReference type="NCBIfam" id="TIGR01414">
    <property type="entry name" value="autotrans_barl"/>
    <property type="match status" value="1"/>
</dbReference>
<evidence type="ECO:0000259" key="4">
    <source>
        <dbReference type="PROSITE" id="PS51208"/>
    </source>
</evidence>
<reference evidence="6" key="1">
    <citation type="journal article" date="2019" name="Int. J. Syst. Evol. Microbiol.">
        <title>The Global Catalogue of Microorganisms (GCM) 10K type strain sequencing project: providing services to taxonomists for standard genome sequencing and annotation.</title>
        <authorList>
            <consortium name="The Broad Institute Genomics Platform"/>
            <consortium name="The Broad Institute Genome Sequencing Center for Infectious Disease"/>
            <person name="Wu L."/>
            <person name="Ma J."/>
        </authorList>
    </citation>
    <scope>NUCLEOTIDE SEQUENCE [LARGE SCALE GENOMIC DNA]</scope>
    <source>
        <strain evidence="6">CGMCC 4.1530</strain>
    </source>
</reference>